<keyword evidence="3" id="KW-0862">Zinc</keyword>
<dbReference type="InterPro" id="IPR017907">
    <property type="entry name" value="Znf_RING_CS"/>
</dbReference>
<dbReference type="InterPro" id="IPR006574">
    <property type="entry name" value="PRY"/>
</dbReference>
<dbReference type="Proteomes" id="UP000694383">
    <property type="component" value="Unplaced"/>
</dbReference>
<dbReference type="InterPro" id="IPR051051">
    <property type="entry name" value="E3_ubiq-ligase_TRIM/RNF"/>
</dbReference>
<accession>A0A8C7YZI0</accession>
<evidence type="ECO:0000313" key="8">
    <source>
        <dbReference type="Ensembl" id="ENSOSIP00000034428.1"/>
    </source>
</evidence>
<dbReference type="AlphaFoldDB" id="A0A8C7YZI0"/>
<dbReference type="PANTHER" id="PTHR25465:SF5">
    <property type="entry name" value="E3 UBIQUITIN_ISG15 LIGASE TRIM25-RELATED"/>
    <property type="match status" value="1"/>
</dbReference>
<dbReference type="InterPro" id="IPR013320">
    <property type="entry name" value="ConA-like_dom_sf"/>
</dbReference>
<dbReference type="SUPFAM" id="SSF57850">
    <property type="entry name" value="RING/U-box"/>
    <property type="match status" value="1"/>
</dbReference>
<dbReference type="InterPro" id="IPR058030">
    <property type="entry name" value="TRIM8/14/16/25/29/45/65_CC"/>
</dbReference>
<keyword evidence="2 4" id="KW-0863">Zinc-finger</keyword>
<feature type="coiled-coil region" evidence="5">
    <location>
        <begin position="268"/>
        <end position="295"/>
    </location>
</feature>
<dbReference type="GeneTree" id="ENSGT01150000286922"/>
<dbReference type="Pfam" id="PF15227">
    <property type="entry name" value="zf-C3HC4_4"/>
    <property type="match status" value="1"/>
</dbReference>
<evidence type="ECO:0008006" key="10">
    <source>
        <dbReference type="Google" id="ProtNLM"/>
    </source>
</evidence>
<dbReference type="CDD" id="cd19769">
    <property type="entry name" value="Bbox2_TRIM16-like"/>
    <property type="match status" value="1"/>
</dbReference>
<feature type="domain" description="B box-type" evidence="7">
    <location>
        <begin position="148"/>
        <end position="188"/>
    </location>
</feature>
<evidence type="ECO:0000256" key="5">
    <source>
        <dbReference type="SAM" id="Coils"/>
    </source>
</evidence>
<dbReference type="PROSITE" id="PS50089">
    <property type="entry name" value="ZF_RING_2"/>
    <property type="match status" value="1"/>
</dbReference>
<dbReference type="SMART" id="SM00589">
    <property type="entry name" value="PRY"/>
    <property type="match status" value="1"/>
</dbReference>
<evidence type="ECO:0000256" key="1">
    <source>
        <dbReference type="ARBA" id="ARBA00022723"/>
    </source>
</evidence>
<evidence type="ECO:0000256" key="3">
    <source>
        <dbReference type="ARBA" id="ARBA00022833"/>
    </source>
</evidence>
<dbReference type="Gene3D" id="3.30.40.10">
    <property type="entry name" value="Zinc/RING finger domain, C3HC4 (zinc finger)"/>
    <property type="match status" value="1"/>
</dbReference>
<dbReference type="Ensembl" id="ENSOSIT00000036279.1">
    <property type="protein sequence ID" value="ENSOSIP00000034428.1"/>
    <property type="gene ID" value="ENSOSIG00000017296.1"/>
</dbReference>
<dbReference type="InterPro" id="IPR013083">
    <property type="entry name" value="Znf_RING/FYVE/PHD"/>
</dbReference>
<dbReference type="GO" id="GO:0008270">
    <property type="term" value="F:zinc ion binding"/>
    <property type="evidence" value="ECO:0007669"/>
    <property type="project" value="UniProtKB-KW"/>
</dbReference>
<dbReference type="InterPro" id="IPR001841">
    <property type="entry name" value="Znf_RING"/>
</dbReference>
<proteinExistence type="predicted"/>
<dbReference type="Gene3D" id="2.60.120.920">
    <property type="match status" value="1"/>
</dbReference>
<dbReference type="SMART" id="SM00184">
    <property type="entry name" value="RING"/>
    <property type="match status" value="1"/>
</dbReference>
<keyword evidence="5" id="KW-0175">Coiled coil</keyword>
<feature type="domain" description="RING-type" evidence="6">
    <location>
        <begin position="15"/>
        <end position="57"/>
    </location>
</feature>
<evidence type="ECO:0000256" key="4">
    <source>
        <dbReference type="PROSITE-ProRule" id="PRU00024"/>
    </source>
</evidence>
<dbReference type="PROSITE" id="PS50119">
    <property type="entry name" value="ZF_BBOX"/>
    <property type="match status" value="1"/>
</dbReference>
<sequence>MEQKRVNLNGAAFSCSICLDLLDTPVTIPCGHSYCLVCIKGFWEGKVNDSRSCPQCRETFTSEPALVKNTMLAALTEELQKIGICSPAAEHHYAGAEDVACDVCTGKKLHAVKSCLTCLASYCEEHLQPHSDIAAFKKHKLVEPFKNLQENICSIHDEVMKLFCRTDQKCICYLCSVEEHKGHDTVSAAAERTEKQRELEENRLQIQQRIQKGEKVVTLLQQQEEATNESVDQVVEDSEKIFTNIICLIEKKRVEVKNKFRSQQQTKVGQVKGLQEELEQEITELKGRDAELKQLSLTEDHYQFLHGYSSLPPLSGESTHSSSINVRPPGDVRDVTAAVSELGKKLEDILREELTRISPTIPQVDFSQLEPKSRPDFLKYYRNLTLDPNTAHTRLMMLKKNKVTGVAQTQPYPDNAERFTFWWQVLSKESLTGRRYWEVEWKGDGLYVAIGRWSGKETDFMLQLLTTASAGMGKEKSADLVGMRIPGHCTSMAILAFIITIVKRSPSQLLLPPELECTWITEQVFCHSTASLKA</sequence>
<dbReference type="InterPro" id="IPR043136">
    <property type="entry name" value="B30.2/SPRY_sf"/>
</dbReference>
<evidence type="ECO:0000313" key="9">
    <source>
        <dbReference type="Proteomes" id="UP000694383"/>
    </source>
</evidence>
<dbReference type="Pfam" id="PF13765">
    <property type="entry name" value="PRY"/>
    <property type="match status" value="1"/>
</dbReference>
<keyword evidence="1" id="KW-0479">Metal-binding</keyword>
<dbReference type="PANTHER" id="PTHR25465">
    <property type="entry name" value="B-BOX DOMAIN CONTAINING"/>
    <property type="match status" value="1"/>
</dbReference>
<reference evidence="8" key="2">
    <citation type="submission" date="2025-09" db="UniProtKB">
        <authorList>
            <consortium name="Ensembl"/>
        </authorList>
    </citation>
    <scope>IDENTIFICATION</scope>
</reference>
<evidence type="ECO:0000256" key="2">
    <source>
        <dbReference type="ARBA" id="ARBA00022771"/>
    </source>
</evidence>
<dbReference type="SMART" id="SM00336">
    <property type="entry name" value="BBOX"/>
    <property type="match status" value="1"/>
</dbReference>
<dbReference type="Gene3D" id="3.30.160.60">
    <property type="entry name" value="Classic Zinc Finger"/>
    <property type="match status" value="1"/>
</dbReference>
<dbReference type="PROSITE" id="PS00518">
    <property type="entry name" value="ZF_RING_1"/>
    <property type="match status" value="1"/>
</dbReference>
<evidence type="ECO:0000259" key="7">
    <source>
        <dbReference type="PROSITE" id="PS50119"/>
    </source>
</evidence>
<dbReference type="InterPro" id="IPR000315">
    <property type="entry name" value="Znf_B-box"/>
</dbReference>
<dbReference type="Pfam" id="PF25600">
    <property type="entry name" value="TRIM_CC"/>
    <property type="match status" value="1"/>
</dbReference>
<dbReference type="Gene3D" id="4.10.830.40">
    <property type="match status" value="1"/>
</dbReference>
<evidence type="ECO:0000259" key="6">
    <source>
        <dbReference type="PROSITE" id="PS50089"/>
    </source>
</evidence>
<name>A0A8C7YZI0_9TELE</name>
<dbReference type="SUPFAM" id="SSF57845">
    <property type="entry name" value="B-box zinc-binding domain"/>
    <property type="match status" value="1"/>
</dbReference>
<dbReference type="Pfam" id="PF00643">
    <property type="entry name" value="zf-B_box"/>
    <property type="match status" value="1"/>
</dbReference>
<protein>
    <recommendedName>
        <fullName evidence="10">E3 ubiquitin/ISG15 ligase TRIM25-like</fullName>
    </recommendedName>
</protein>
<reference evidence="8" key="1">
    <citation type="submission" date="2025-08" db="UniProtKB">
        <authorList>
            <consortium name="Ensembl"/>
        </authorList>
    </citation>
    <scope>IDENTIFICATION</scope>
</reference>
<dbReference type="SUPFAM" id="SSF49899">
    <property type="entry name" value="Concanavalin A-like lectins/glucanases"/>
    <property type="match status" value="1"/>
</dbReference>
<keyword evidence="9" id="KW-1185">Reference proteome</keyword>
<organism evidence="8 9">
    <name type="scientific">Oryzias sinensis</name>
    <name type="common">Chinese medaka</name>
    <dbReference type="NCBI Taxonomy" id="183150"/>
    <lineage>
        <taxon>Eukaryota</taxon>
        <taxon>Metazoa</taxon>
        <taxon>Chordata</taxon>
        <taxon>Craniata</taxon>
        <taxon>Vertebrata</taxon>
        <taxon>Euteleostomi</taxon>
        <taxon>Actinopterygii</taxon>
        <taxon>Neopterygii</taxon>
        <taxon>Teleostei</taxon>
        <taxon>Neoteleostei</taxon>
        <taxon>Acanthomorphata</taxon>
        <taxon>Ovalentaria</taxon>
        <taxon>Atherinomorphae</taxon>
        <taxon>Beloniformes</taxon>
        <taxon>Adrianichthyidae</taxon>
        <taxon>Oryziinae</taxon>
        <taxon>Oryzias</taxon>
    </lineage>
</organism>